<feature type="transmembrane region" description="Helical" evidence="9">
    <location>
        <begin position="107"/>
        <end position="125"/>
    </location>
</feature>
<dbReference type="InterPro" id="IPR003594">
    <property type="entry name" value="HATPase_dom"/>
</dbReference>
<dbReference type="InterPro" id="IPR004358">
    <property type="entry name" value="Sig_transdc_His_kin-like_C"/>
</dbReference>
<dbReference type="SMART" id="SM00388">
    <property type="entry name" value="HisKA"/>
    <property type="match status" value="1"/>
</dbReference>
<dbReference type="SMART" id="SM00086">
    <property type="entry name" value="PAC"/>
    <property type="match status" value="1"/>
</dbReference>
<protein>
    <recommendedName>
        <fullName evidence="2">histidine kinase</fullName>
        <ecNumber evidence="2">2.7.13.3</ecNumber>
    </recommendedName>
</protein>
<keyword evidence="5" id="KW-0547">Nucleotide-binding</keyword>
<evidence type="ECO:0000256" key="7">
    <source>
        <dbReference type="ARBA" id="ARBA00022840"/>
    </source>
</evidence>
<keyword evidence="7" id="KW-0067">ATP-binding</keyword>
<keyword evidence="6 13" id="KW-0418">Kinase</keyword>
<dbReference type="InterPro" id="IPR000014">
    <property type="entry name" value="PAS"/>
</dbReference>
<dbReference type="SUPFAM" id="SSF55785">
    <property type="entry name" value="PYP-like sensor domain (PAS domain)"/>
    <property type="match status" value="1"/>
</dbReference>
<dbReference type="SMART" id="SM00091">
    <property type="entry name" value="PAS"/>
    <property type="match status" value="1"/>
</dbReference>
<keyword evidence="9" id="KW-0472">Membrane</keyword>
<dbReference type="InterPro" id="IPR013656">
    <property type="entry name" value="PAS_4"/>
</dbReference>
<dbReference type="InterPro" id="IPR036097">
    <property type="entry name" value="HisK_dim/P_sf"/>
</dbReference>
<feature type="domain" description="PAC" evidence="12">
    <location>
        <begin position="252"/>
        <end position="304"/>
    </location>
</feature>
<dbReference type="Gene3D" id="3.30.450.20">
    <property type="entry name" value="PAS domain"/>
    <property type="match status" value="1"/>
</dbReference>
<dbReference type="InterPro" id="IPR035965">
    <property type="entry name" value="PAS-like_dom_sf"/>
</dbReference>
<feature type="transmembrane region" description="Helical" evidence="9">
    <location>
        <begin position="12"/>
        <end position="32"/>
    </location>
</feature>
<dbReference type="OrthoDB" id="9815750at2"/>
<reference evidence="13" key="1">
    <citation type="submission" date="2016-10" db="EMBL/GenBank/DDBJ databases">
        <authorList>
            <person name="See-Too W.S."/>
        </authorList>
    </citation>
    <scope>NUCLEOTIDE SEQUENCE</scope>
    <source>
        <strain evidence="13">L10.15</strain>
    </source>
</reference>
<evidence type="ECO:0000256" key="5">
    <source>
        <dbReference type="ARBA" id="ARBA00022741"/>
    </source>
</evidence>
<feature type="transmembrane region" description="Helical" evidence="9">
    <location>
        <begin position="86"/>
        <end position="102"/>
    </location>
</feature>
<dbReference type="SUPFAM" id="SSF47384">
    <property type="entry name" value="Homodimeric domain of signal transducing histidine kinase"/>
    <property type="match status" value="1"/>
</dbReference>
<dbReference type="InterPro" id="IPR005467">
    <property type="entry name" value="His_kinase_dom"/>
</dbReference>
<keyword evidence="3" id="KW-0597">Phosphoprotein</keyword>
<feature type="transmembrane region" description="Helical" evidence="9">
    <location>
        <begin position="38"/>
        <end position="56"/>
    </location>
</feature>
<dbReference type="EMBL" id="CP016540">
    <property type="protein sequence ID" value="ANU27799.1"/>
    <property type="molecule type" value="Genomic_DNA"/>
</dbReference>
<evidence type="ECO:0000256" key="1">
    <source>
        <dbReference type="ARBA" id="ARBA00000085"/>
    </source>
</evidence>
<evidence type="ECO:0000313" key="14">
    <source>
        <dbReference type="Proteomes" id="UP000053354"/>
    </source>
</evidence>
<evidence type="ECO:0000259" key="10">
    <source>
        <dbReference type="PROSITE" id="PS50109"/>
    </source>
</evidence>
<dbReference type="RefSeq" id="WP_049693440.1">
    <property type="nucleotide sequence ID" value="NZ_CP016540.2"/>
</dbReference>
<dbReference type="CDD" id="cd00082">
    <property type="entry name" value="HisKA"/>
    <property type="match status" value="1"/>
</dbReference>
<dbReference type="Gene3D" id="1.10.287.130">
    <property type="match status" value="1"/>
</dbReference>
<keyword evidence="9" id="KW-1133">Transmembrane helix</keyword>
<dbReference type="PROSITE" id="PS50113">
    <property type="entry name" value="PAC"/>
    <property type="match status" value="1"/>
</dbReference>
<evidence type="ECO:0000256" key="9">
    <source>
        <dbReference type="SAM" id="Phobius"/>
    </source>
</evidence>
<dbReference type="SUPFAM" id="SSF55874">
    <property type="entry name" value="ATPase domain of HSP90 chaperone/DNA topoisomerase II/histidine kinase"/>
    <property type="match status" value="1"/>
</dbReference>
<dbReference type="Gene3D" id="3.30.565.10">
    <property type="entry name" value="Histidine kinase-like ATPase, C-terminal domain"/>
    <property type="match status" value="1"/>
</dbReference>
<dbReference type="CDD" id="cd00130">
    <property type="entry name" value="PAS"/>
    <property type="match status" value="1"/>
</dbReference>
<feature type="transmembrane region" description="Helical" evidence="9">
    <location>
        <begin position="137"/>
        <end position="159"/>
    </location>
</feature>
<dbReference type="STRING" id="1302659.I858_012475"/>
<dbReference type="NCBIfam" id="TIGR00229">
    <property type="entry name" value="sensory_box"/>
    <property type="match status" value="1"/>
</dbReference>
<evidence type="ECO:0000259" key="12">
    <source>
        <dbReference type="PROSITE" id="PS50113"/>
    </source>
</evidence>
<proteinExistence type="predicted"/>
<dbReference type="PANTHER" id="PTHR43065:SF10">
    <property type="entry name" value="PEROXIDE STRESS-ACTIVATED HISTIDINE KINASE MAK3"/>
    <property type="match status" value="1"/>
</dbReference>
<dbReference type="InterPro" id="IPR000700">
    <property type="entry name" value="PAS-assoc_C"/>
</dbReference>
<evidence type="ECO:0000256" key="3">
    <source>
        <dbReference type="ARBA" id="ARBA00022553"/>
    </source>
</evidence>
<dbReference type="PANTHER" id="PTHR43065">
    <property type="entry name" value="SENSOR HISTIDINE KINASE"/>
    <property type="match status" value="1"/>
</dbReference>
<dbReference type="InterPro" id="IPR036890">
    <property type="entry name" value="HATPase_C_sf"/>
</dbReference>
<gene>
    <name evidence="13" type="ORF">I858_012475</name>
</gene>
<feature type="domain" description="PAS" evidence="11">
    <location>
        <begin position="180"/>
        <end position="249"/>
    </location>
</feature>
<evidence type="ECO:0000256" key="4">
    <source>
        <dbReference type="ARBA" id="ARBA00022679"/>
    </source>
</evidence>
<accession>A0A1B1S3T0</accession>
<dbReference type="Pfam" id="PF08448">
    <property type="entry name" value="PAS_4"/>
    <property type="match status" value="1"/>
</dbReference>
<dbReference type="InterPro" id="IPR003661">
    <property type="entry name" value="HisK_dim/P_dom"/>
</dbReference>
<dbReference type="GO" id="GO:0000155">
    <property type="term" value="F:phosphorelay sensor kinase activity"/>
    <property type="evidence" value="ECO:0007669"/>
    <property type="project" value="InterPro"/>
</dbReference>
<dbReference type="SMART" id="SM00387">
    <property type="entry name" value="HATPase_c"/>
    <property type="match status" value="1"/>
</dbReference>
<name>A0A1B1S3T0_9BACL</name>
<keyword evidence="9" id="KW-0812">Transmembrane</keyword>
<dbReference type="Proteomes" id="UP000053354">
    <property type="component" value="Chromosome"/>
</dbReference>
<comment type="catalytic activity">
    <reaction evidence="1">
        <text>ATP + protein L-histidine = ADP + protein N-phospho-L-histidine.</text>
        <dbReference type="EC" id="2.7.13.3"/>
    </reaction>
</comment>
<dbReference type="EC" id="2.7.13.3" evidence="2"/>
<evidence type="ECO:0000259" key="11">
    <source>
        <dbReference type="PROSITE" id="PS50112"/>
    </source>
</evidence>
<feature type="domain" description="Histidine kinase" evidence="10">
    <location>
        <begin position="317"/>
        <end position="521"/>
    </location>
</feature>
<dbReference type="PROSITE" id="PS50109">
    <property type="entry name" value="HIS_KIN"/>
    <property type="match status" value="1"/>
</dbReference>
<dbReference type="AlphaFoldDB" id="A0A1B1S3T0"/>
<dbReference type="GO" id="GO:0005524">
    <property type="term" value="F:ATP binding"/>
    <property type="evidence" value="ECO:0007669"/>
    <property type="project" value="UniProtKB-KW"/>
</dbReference>
<organism evidence="13 14">
    <name type="scientific">Planococcus versutus</name>
    <dbReference type="NCBI Taxonomy" id="1302659"/>
    <lineage>
        <taxon>Bacteria</taxon>
        <taxon>Bacillati</taxon>
        <taxon>Bacillota</taxon>
        <taxon>Bacilli</taxon>
        <taxon>Bacillales</taxon>
        <taxon>Caryophanaceae</taxon>
        <taxon>Planococcus</taxon>
    </lineage>
</organism>
<keyword evidence="4" id="KW-0808">Transferase</keyword>
<dbReference type="KEGG" id="pll:I858_012475"/>
<dbReference type="PRINTS" id="PR00344">
    <property type="entry name" value="BCTRLSENSOR"/>
</dbReference>
<dbReference type="Pfam" id="PF00512">
    <property type="entry name" value="HisKA"/>
    <property type="match status" value="1"/>
</dbReference>
<dbReference type="PROSITE" id="PS50112">
    <property type="entry name" value="PAS"/>
    <property type="match status" value="1"/>
</dbReference>
<dbReference type="Pfam" id="PF02518">
    <property type="entry name" value="HATPase_c"/>
    <property type="match status" value="1"/>
</dbReference>
<keyword evidence="14" id="KW-1185">Reference proteome</keyword>
<evidence type="ECO:0000256" key="2">
    <source>
        <dbReference type="ARBA" id="ARBA00012438"/>
    </source>
</evidence>
<sequence length="521" mass="58814">MESKVINRKRSQLFVHIYGFLSIFHFLLNHLIYMNAAIVSPVFGIISYVLLLILMVKMNDLSIQYAILFAMNLYILILNFESLSPITLVYFIVPIIAGALYNDTKPILILGLVTIIEFAFLLTIYDRFKTGGTLSYTQVSILIFTLSVFSLTVLHSFYFSRYWKQLELKNASMEKALLSKEGYLQLFFETAKDAIAVFDSDDRIIAVNPAFEELYGWNSEECIGQILPLYPEDHKQAVDARTQQVRKGKSYSLLETEDARKDGSRFHAQVTLSPIYDDSKKVIATSIISRDMSYQKESEKLIIQSEKLKLAGEIAAGVAHEIRNPMTVISGFIQLMHHDPKNMFPAYTELIQSELDRINLIISEFLVLAKPQAAVLKVFSVQKALDDILLLFSSELNMNGIQLSKNWEKVISFEGEENHLKQVFINLLKNAVESMEQPGEISVTLKAEDEKMFSVSFEDSGNGISEEDLTDIFEPFYTTKATGTGLGLLVSQKIIQEYNGSLSVTSKIGVGTVAKILLPLY</sequence>
<evidence type="ECO:0000313" key="13">
    <source>
        <dbReference type="EMBL" id="ANU27799.1"/>
    </source>
</evidence>
<dbReference type="InterPro" id="IPR001610">
    <property type="entry name" value="PAC"/>
</dbReference>
<evidence type="ECO:0000256" key="8">
    <source>
        <dbReference type="ARBA" id="ARBA00023012"/>
    </source>
</evidence>
<keyword evidence="8" id="KW-0902">Two-component regulatory system</keyword>
<evidence type="ECO:0000256" key="6">
    <source>
        <dbReference type="ARBA" id="ARBA00022777"/>
    </source>
</evidence>